<dbReference type="Gene3D" id="3.40.50.1820">
    <property type="entry name" value="alpha/beta hydrolase"/>
    <property type="match status" value="1"/>
</dbReference>
<evidence type="ECO:0000313" key="2">
    <source>
        <dbReference type="Proteomes" id="UP000054495"/>
    </source>
</evidence>
<dbReference type="Proteomes" id="UP000054495">
    <property type="component" value="Unassembled WGS sequence"/>
</dbReference>
<accession>A0A0D6LA51</accession>
<name>A0A0D6LA51_9BILA</name>
<dbReference type="SUPFAM" id="SSF53474">
    <property type="entry name" value="alpha/beta-Hydrolases"/>
    <property type="match status" value="1"/>
</dbReference>
<dbReference type="InterPro" id="IPR029058">
    <property type="entry name" value="AB_hydrolase_fold"/>
</dbReference>
<sequence length="54" mass="6238">MNGGQDRFCADAKACFLSVLKNARLEVHAQGGHDFYVKYPKWFTDKVQTFIKEK</sequence>
<proteinExistence type="predicted"/>
<dbReference type="AlphaFoldDB" id="A0A0D6LA51"/>
<evidence type="ECO:0000313" key="1">
    <source>
        <dbReference type="EMBL" id="EPB68674.1"/>
    </source>
</evidence>
<gene>
    <name evidence="1" type="ORF">ANCCEY_12226</name>
</gene>
<dbReference type="EMBL" id="KE125398">
    <property type="protein sequence ID" value="EPB68674.1"/>
    <property type="molecule type" value="Genomic_DNA"/>
</dbReference>
<keyword evidence="2" id="KW-1185">Reference proteome</keyword>
<reference evidence="1 2" key="1">
    <citation type="submission" date="2013-05" db="EMBL/GenBank/DDBJ databases">
        <title>Draft genome of the parasitic nematode Anyclostoma ceylanicum.</title>
        <authorList>
            <person name="Mitreva M."/>
        </authorList>
    </citation>
    <scope>NUCLEOTIDE SEQUENCE [LARGE SCALE GENOMIC DNA]</scope>
</reference>
<organism evidence="1 2">
    <name type="scientific">Ancylostoma ceylanicum</name>
    <dbReference type="NCBI Taxonomy" id="53326"/>
    <lineage>
        <taxon>Eukaryota</taxon>
        <taxon>Metazoa</taxon>
        <taxon>Ecdysozoa</taxon>
        <taxon>Nematoda</taxon>
        <taxon>Chromadorea</taxon>
        <taxon>Rhabditida</taxon>
        <taxon>Rhabditina</taxon>
        <taxon>Rhabditomorpha</taxon>
        <taxon>Strongyloidea</taxon>
        <taxon>Ancylostomatidae</taxon>
        <taxon>Ancylostomatinae</taxon>
        <taxon>Ancylostoma</taxon>
    </lineage>
</organism>
<evidence type="ECO:0008006" key="3">
    <source>
        <dbReference type="Google" id="ProtNLM"/>
    </source>
</evidence>
<protein>
    <recommendedName>
        <fullName evidence="3">Serine hydrolase FSH domain-containing protein</fullName>
    </recommendedName>
</protein>